<gene>
    <name evidence="2" type="ORF">Kpho02_67500</name>
</gene>
<sequence>MTVQQLGPLEFAALRAEVEQFYAAHLQRLDSGAAEAWAADFTADGWFHPQTLPAPVRGRAALAAAARDAHAKLAAANEQHRHWHGMVSVDAQTDGSVKVRCYALVFATTAGQEPRLHRTCVCQDLLVREEGALRISQRVVTRDDMP</sequence>
<reference evidence="2" key="1">
    <citation type="submission" date="2023-02" db="EMBL/GenBank/DDBJ databases">
        <title>Kitasatospora phosalacinea NBRC 14627.</title>
        <authorList>
            <person name="Ichikawa N."/>
            <person name="Sato H."/>
            <person name="Tonouchi N."/>
        </authorList>
    </citation>
    <scope>NUCLEOTIDE SEQUENCE</scope>
    <source>
        <strain evidence="2">NBRC 14627</strain>
    </source>
</reference>
<dbReference type="CDD" id="cd00531">
    <property type="entry name" value="NTF2_like"/>
    <property type="match status" value="1"/>
</dbReference>
<evidence type="ECO:0000259" key="1">
    <source>
        <dbReference type="Pfam" id="PF13577"/>
    </source>
</evidence>
<dbReference type="InterPro" id="IPR037401">
    <property type="entry name" value="SnoaL-like"/>
</dbReference>
<dbReference type="Pfam" id="PF13577">
    <property type="entry name" value="SnoaL_4"/>
    <property type="match status" value="1"/>
</dbReference>
<dbReference type="Gene3D" id="3.10.450.50">
    <property type="match status" value="1"/>
</dbReference>
<comment type="caution">
    <text evidence="2">The sequence shown here is derived from an EMBL/GenBank/DDBJ whole genome shotgun (WGS) entry which is preliminary data.</text>
</comment>
<evidence type="ECO:0000313" key="3">
    <source>
        <dbReference type="Proteomes" id="UP001165041"/>
    </source>
</evidence>
<dbReference type="SUPFAM" id="SSF54427">
    <property type="entry name" value="NTF2-like"/>
    <property type="match status" value="1"/>
</dbReference>
<dbReference type="Proteomes" id="UP001165041">
    <property type="component" value="Unassembled WGS sequence"/>
</dbReference>
<dbReference type="AlphaFoldDB" id="A0A9W6QCU4"/>
<evidence type="ECO:0000313" key="2">
    <source>
        <dbReference type="EMBL" id="GLW74452.1"/>
    </source>
</evidence>
<proteinExistence type="predicted"/>
<protein>
    <recommendedName>
        <fullName evidence="1">SnoaL-like domain-containing protein</fullName>
    </recommendedName>
</protein>
<organism evidence="2 3">
    <name type="scientific">Kitasatospora phosalacinea</name>
    <dbReference type="NCBI Taxonomy" id="2065"/>
    <lineage>
        <taxon>Bacteria</taxon>
        <taxon>Bacillati</taxon>
        <taxon>Actinomycetota</taxon>
        <taxon>Actinomycetes</taxon>
        <taxon>Kitasatosporales</taxon>
        <taxon>Streptomycetaceae</taxon>
        <taxon>Kitasatospora</taxon>
    </lineage>
</organism>
<name>A0A9W6QCU4_9ACTN</name>
<dbReference type="EMBL" id="BSSA01000035">
    <property type="protein sequence ID" value="GLW74452.1"/>
    <property type="molecule type" value="Genomic_DNA"/>
</dbReference>
<dbReference type="RefSeq" id="WP_285740043.1">
    <property type="nucleotide sequence ID" value="NZ_BSSA01000035.1"/>
</dbReference>
<dbReference type="InterPro" id="IPR032710">
    <property type="entry name" value="NTF2-like_dom_sf"/>
</dbReference>
<feature type="domain" description="SnoaL-like" evidence="1">
    <location>
        <begin position="13"/>
        <end position="138"/>
    </location>
</feature>
<accession>A0A9W6QCU4</accession>